<feature type="transmembrane region" description="Helical" evidence="9">
    <location>
        <begin position="281"/>
        <end position="302"/>
    </location>
</feature>
<keyword evidence="6 9" id="KW-0472">Membrane</keyword>
<protein>
    <recommendedName>
        <fullName evidence="11">Ionotropic glutamate receptor C-terminal domain-containing protein</fullName>
    </recommendedName>
</protein>
<evidence type="ECO:0000259" key="11">
    <source>
        <dbReference type="Pfam" id="PF00060"/>
    </source>
</evidence>
<dbReference type="Proteomes" id="UP001458880">
    <property type="component" value="Unassembled WGS sequence"/>
</dbReference>
<dbReference type="InterPro" id="IPR001320">
    <property type="entry name" value="Iontro_rcpt_C"/>
</dbReference>
<feature type="domain" description="Ionotropic glutamate receptor C-terminal" evidence="11">
    <location>
        <begin position="289"/>
        <end position="537"/>
    </location>
</feature>
<sequence length="568" mass="66567">MKLVRILSVIIFSCQAVSYFNDGIHQCVFHILDAAHNNITLDGVSKNIVPTIINNFKNYACIPFTNLFIIIVPKCNELEELLQNFACQWTTFTKFLIISDHCETLKIFQILWDFYIINAMVANQKKFYTYNPINEQCGKNISSSIIETDCERWLNITLKPAQFYNCDIKLVVVIIPPYVIDPTDVKNPGYEIIMVREFSKVLNFSIKYIPGNHTIWGHRFADGTYSILYNKLYIKEVDLMVGSVQSNESFIKDFSTTTCYTYAYLHFHAPRARILKGWQTFLLVFEVDVWCLFGISAVLTTFTWKYIAITRDECSEYRSLEECAFRIWCVILSSFNAQPKTSFLKQMFVLWSVYCFIMSSTFQSFLMSFLTKPTFEKQISNIRELAESGLNYGGYTTVREVFDFPSNKYNYKIFENWINCPITEECINRSAEQRDFAVYKNSRQVNYLSNFYIDSQGRSKLYRFKENQIYYIWAAFSKNFPLFPKYNELALRAGQAGLIEKWDKDTQNLIQEREYSRGTTPLTMNDLKLAFIVLLLGHAISLCAFLHEIYKNKIWKKSFADQYDLHHD</sequence>
<keyword evidence="7" id="KW-0675">Receptor</keyword>
<evidence type="ECO:0000256" key="7">
    <source>
        <dbReference type="ARBA" id="ARBA00023170"/>
    </source>
</evidence>
<evidence type="ECO:0000256" key="4">
    <source>
        <dbReference type="ARBA" id="ARBA00022692"/>
    </source>
</evidence>
<reference evidence="12 13" key="1">
    <citation type="journal article" date="2024" name="BMC Genomics">
        <title>De novo assembly and annotation of Popillia japonica's genome with initial clues to its potential as an invasive pest.</title>
        <authorList>
            <person name="Cucini C."/>
            <person name="Boschi S."/>
            <person name="Funari R."/>
            <person name="Cardaioli E."/>
            <person name="Iannotti N."/>
            <person name="Marturano G."/>
            <person name="Paoli F."/>
            <person name="Bruttini M."/>
            <person name="Carapelli A."/>
            <person name="Frati F."/>
            <person name="Nardi F."/>
        </authorList>
    </citation>
    <scope>NUCLEOTIDE SEQUENCE [LARGE SCALE GENOMIC DNA]</scope>
    <source>
        <strain evidence="12">DMR45628</strain>
    </source>
</reference>
<dbReference type="SUPFAM" id="SSF53850">
    <property type="entry name" value="Periplasmic binding protein-like II"/>
    <property type="match status" value="1"/>
</dbReference>
<feature type="transmembrane region" description="Helical" evidence="9">
    <location>
        <begin position="529"/>
        <end position="550"/>
    </location>
</feature>
<feature type="chain" id="PRO_5043799847" description="Ionotropic glutamate receptor C-terminal domain-containing protein" evidence="10">
    <location>
        <begin position="17"/>
        <end position="568"/>
    </location>
</feature>
<keyword evidence="4 9" id="KW-0812">Transmembrane</keyword>
<proteinExistence type="inferred from homology"/>
<comment type="caution">
    <text evidence="12">The sequence shown here is derived from an EMBL/GenBank/DDBJ whole genome shotgun (WGS) entry which is preliminary data.</text>
</comment>
<dbReference type="AlphaFoldDB" id="A0AAW1I8Y7"/>
<dbReference type="GO" id="GO:0005886">
    <property type="term" value="C:plasma membrane"/>
    <property type="evidence" value="ECO:0007669"/>
    <property type="project" value="UniProtKB-SubCell"/>
</dbReference>
<evidence type="ECO:0000256" key="9">
    <source>
        <dbReference type="SAM" id="Phobius"/>
    </source>
</evidence>
<comment type="similarity">
    <text evidence="2">Belongs to the glutamate-gated ion channel (TC 1.A.10.1) family.</text>
</comment>
<evidence type="ECO:0000256" key="6">
    <source>
        <dbReference type="ARBA" id="ARBA00023136"/>
    </source>
</evidence>
<evidence type="ECO:0000256" key="8">
    <source>
        <dbReference type="ARBA" id="ARBA00023180"/>
    </source>
</evidence>
<evidence type="ECO:0000256" key="2">
    <source>
        <dbReference type="ARBA" id="ARBA00008685"/>
    </source>
</evidence>
<dbReference type="EMBL" id="JASPKY010000779">
    <property type="protein sequence ID" value="KAK9685386.1"/>
    <property type="molecule type" value="Genomic_DNA"/>
</dbReference>
<dbReference type="PANTHER" id="PTHR42643:SF30">
    <property type="entry name" value="IONOTROPIC RECEPTOR 40A-RELATED"/>
    <property type="match status" value="1"/>
</dbReference>
<dbReference type="Gene3D" id="1.10.287.70">
    <property type="match status" value="1"/>
</dbReference>
<feature type="transmembrane region" description="Helical" evidence="9">
    <location>
        <begin position="348"/>
        <end position="370"/>
    </location>
</feature>
<keyword evidence="8" id="KW-0325">Glycoprotein</keyword>
<evidence type="ECO:0000313" key="13">
    <source>
        <dbReference type="Proteomes" id="UP001458880"/>
    </source>
</evidence>
<evidence type="ECO:0000256" key="10">
    <source>
        <dbReference type="SAM" id="SignalP"/>
    </source>
</evidence>
<organism evidence="12 13">
    <name type="scientific">Popillia japonica</name>
    <name type="common">Japanese beetle</name>
    <dbReference type="NCBI Taxonomy" id="7064"/>
    <lineage>
        <taxon>Eukaryota</taxon>
        <taxon>Metazoa</taxon>
        <taxon>Ecdysozoa</taxon>
        <taxon>Arthropoda</taxon>
        <taxon>Hexapoda</taxon>
        <taxon>Insecta</taxon>
        <taxon>Pterygota</taxon>
        <taxon>Neoptera</taxon>
        <taxon>Endopterygota</taxon>
        <taxon>Coleoptera</taxon>
        <taxon>Polyphaga</taxon>
        <taxon>Scarabaeiformia</taxon>
        <taxon>Scarabaeidae</taxon>
        <taxon>Rutelinae</taxon>
        <taxon>Popillia</taxon>
    </lineage>
</organism>
<feature type="signal peptide" evidence="10">
    <location>
        <begin position="1"/>
        <end position="16"/>
    </location>
</feature>
<dbReference type="InterPro" id="IPR052192">
    <property type="entry name" value="Insect_Ionotropic_Sensory_Rcpt"/>
</dbReference>
<keyword evidence="5 9" id="KW-1133">Transmembrane helix</keyword>
<dbReference type="GO" id="GO:0015276">
    <property type="term" value="F:ligand-gated monoatomic ion channel activity"/>
    <property type="evidence" value="ECO:0007669"/>
    <property type="project" value="InterPro"/>
</dbReference>
<gene>
    <name evidence="12" type="ORF">QE152_g38072</name>
</gene>
<dbReference type="Pfam" id="PF00060">
    <property type="entry name" value="Lig_chan"/>
    <property type="match status" value="1"/>
</dbReference>
<evidence type="ECO:0000256" key="3">
    <source>
        <dbReference type="ARBA" id="ARBA00022475"/>
    </source>
</evidence>
<keyword evidence="10" id="KW-0732">Signal</keyword>
<keyword evidence="13" id="KW-1185">Reference proteome</keyword>
<dbReference type="GO" id="GO:0050906">
    <property type="term" value="P:detection of stimulus involved in sensory perception"/>
    <property type="evidence" value="ECO:0007669"/>
    <property type="project" value="UniProtKB-ARBA"/>
</dbReference>
<comment type="subcellular location">
    <subcellularLocation>
        <location evidence="1">Cell membrane</location>
        <topology evidence="1">Multi-pass membrane protein</topology>
    </subcellularLocation>
</comment>
<evidence type="ECO:0000313" key="12">
    <source>
        <dbReference type="EMBL" id="KAK9685386.1"/>
    </source>
</evidence>
<dbReference type="PANTHER" id="PTHR42643">
    <property type="entry name" value="IONOTROPIC RECEPTOR 20A-RELATED"/>
    <property type="match status" value="1"/>
</dbReference>
<accession>A0AAW1I8Y7</accession>
<dbReference type="Gene3D" id="3.40.190.10">
    <property type="entry name" value="Periplasmic binding protein-like II"/>
    <property type="match status" value="1"/>
</dbReference>
<evidence type="ECO:0000256" key="1">
    <source>
        <dbReference type="ARBA" id="ARBA00004651"/>
    </source>
</evidence>
<evidence type="ECO:0000256" key="5">
    <source>
        <dbReference type="ARBA" id="ARBA00022989"/>
    </source>
</evidence>
<name>A0AAW1I8Y7_POPJA</name>
<keyword evidence="3" id="KW-1003">Cell membrane</keyword>